<evidence type="ECO:0000256" key="2">
    <source>
        <dbReference type="SAM" id="Phobius"/>
    </source>
</evidence>
<dbReference type="PATRIC" id="fig|943816.4.peg.447"/>
<comment type="caution">
    <text evidence="3">The sequence shown here is derived from an EMBL/GenBank/DDBJ whole genome shotgun (WGS) entry which is preliminary data.</text>
</comment>
<feature type="compositionally biased region" description="Pro residues" evidence="1">
    <location>
        <begin position="7"/>
        <end position="16"/>
    </location>
</feature>
<proteinExistence type="predicted"/>
<feature type="transmembrane region" description="Helical" evidence="2">
    <location>
        <begin position="61"/>
        <end position="83"/>
    </location>
</feature>
<evidence type="ECO:0000313" key="4">
    <source>
        <dbReference type="Proteomes" id="UP000175829"/>
    </source>
</evidence>
<dbReference type="Proteomes" id="UP000175829">
    <property type="component" value="Unassembled WGS sequence"/>
</dbReference>
<feature type="compositionally biased region" description="Basic and acidic residues" evidence="1">
    <location>
        <begin position="228"/>
        <end position="238"/>
    </location>
</feature>
<feature type="compositionally biased region" description="Gly residues" evidence="1">
    <location>
        <begin position="216"/>
        <end position="225"/>
    </location>
</feature>
<sequence>MYGPAASQPPQPPRQPQPGAARPGGTRALLVRIAFASFPLWSLGLLAWVPSLRFAILRRRPLDWAVFAGACVLTAVYILLLFVVPETKPGEEGNAQLGAGVYIVLLIGGAVVHAVLADRGPRTPRFAPAPTLYAPAAGPYAAPAQPAAPAAPYGGAAPYAPTVSAPPNPHQAPHSQQEPRQNVYPGSVPPASPRMRQVASELDELGELLRRNQSGAGAGGSGAGSPGAEHRPGSRDPRQQSGPWDRA</sequence>
<keyword evidence="2" id="KW-0472">Membrane</keyword>
<feature type="transmembrane region" description="Helical" evidence="2">
    <location>
        <begin position="29"/>
        <end position="49"/>
    </location>
</feature>
<dbReference type="AlphaFoldDB" id="A0A1E7K0G0"/>
<accession>A0A1E7K0G0</accession>
<evidence type="ECO:0000256" key="1">
    <source>
        <dbReference type="SAM" id="MobiDB-lite"/>
    </source>
</evidence>
<reference evidence="3 4" key="1">
    <citation type="journal article" date="2016" name="Front. Microbiol.">
        <title>Comparative Genomics Analysis of Streptomyces Species Reveals Their Adaptation to the Marine Environment and Their Diversity at the Genomic Level.</title>
        <authorList>
            <person name="Tian X."/>
            <person name="Zhang Z."/>
            <person name="Yang T."/>
            <person name="Chen M."/>
            <person name="Li J."/>
            <person name="Chen F."/>
            <person name="Yang J."/>
            <person name="Li W."/>
            <person name="Zhang B."/>
            <person name="Zhang Z."/>
            <person name="Wu J."/>
            <person name="Zhang C."/>
            <person name="Long L."/>
            <person name="Xiao J."/>
        </authorList>
    </citation>
    <scope>NUCLEOTIDE SEQUENCE [LARGE SCALE GENOMIC DNA]</scope>
    <source>
        <strain evidence="3 4">SCSIO M10379</strain>
    </source>
</reference>
<dbReference type="RefSeq" id="WP_069990996.1">
    <property type="nucleotide sequence ID" value="NZ_LJGV01000022.1"/>
</dbReference>
<dbReference type="EMBL" id="LJGV01000022">
    <property type="protein sequence ID" value="OEU97411.1"/>
    <property type="molecule type" value="Genomic_DNA"/>
</dbReference>
<evidence type="ECO:0008006" key="5">
    <source>
        <dbReference type="Google" id="ProtNLM"/>
    </source>
</evidence>
<feature type="region of interest" description="Disordered" evidence="1">
    <location>
        <begin position="161"/>
        <end position="247"/>
    </location>
</feature>
<keyword evidence="2" id="KW-0812">Transmembrane</keyword>
<evidence type="ECO:0000313" key="3">
    <source>
        <dbReference type="EMBL" id="OEU97411.1"/>
    </source>
</evidence>
<feature type="region of interest" description="Disordered" evidence="1">
    <location>
        <begin position="1"/>
        <end position="23"/>
    </location>
</feature>
<organism evidence="3 4">
    <name type="scientific">Streptomyces qinglanensis</name>
    <dbReference type="NCBI Taxonomy" id="943816"/>
    <lineage>
        <taxon>Bacteria</taxon>
        <taxon>Bacillati</taxon>
        <taxon>Actinomycetota</taxon>
        <taxon>Actinomycetes</taxon>
        <taxon>Kitasatosporales</taxon>
        <taxon>Streptomycetaceae</taxon>
        <taxon>Streptomyces</taxon>
    </lineage>
</organism>
<feature type="transmembrane region" description="Helical" evidence="2">
    <location>
        <begin position="95"/>
        <end position="116"/>
    </location>
</feature>
<name>A0A1E7K0G0_9ACTN</name>
<protein>
    <recommendedName>
        <fullName evidence="5">Integral membrane protein</fullName>
    </recommendedName>
</protein>
<keyword evidence="2" id="KW-1133">Transmembrane helix</keyword>
<gene>
    <name evidence="3" type="ORF">AN217_05490</name>
</gene>